<dbReference type="Proteomes" id="UP000325684">
    <property type="component" value="Unassembled WGS sequence"/>
</dbReference>
<accession>A0A5N3P6J9</accession>
<evidence type="ECO:0000313" key="2">
    <source>
        <dbReference type="EMBL" id="KAB0265376.1"/>
    </source>
</evidence>
<name>A0A5N3P6J9_9HYPH</name>
<sequence length="96" mass="9726">MDESRGATVDGDAPELPSVPGAGRGAVIVLGVDPGEGVDVPGLVVPDCARAWPANRLAAASIVNVKVRIDSSLILMPPINVEIPREFPLSAATGSS</sequence>
<proteinExistence type="predicted"/>
<evidence type="ECO:0000313" key="3">
    <source>
        <dbReference type="Proteomes" id="UP000325684"/>
    </source>
</evidence>
<dbReference type="AlphaFoldDB" id="A0A5N3P6J9"/>
<dbReference type="RefSeq" id="WP_150947350.1">
    <property type="nucleotide sequence ID" value="NZ_VCMV01000036.1"/>
</dbReference>
<dbReference type="EMBL" id="VCMV01000036">
    <property type="protein sequence ID" value="KAB0265376.1"/>
    <property type="molecule type" value="Genomic_DNA"/>
</dbReference>
<keyword evidence="3" id="KW-1185">Reference proteome</keyword>
<organism evidence="2 3">
    <name type="scientific">Microvirga brassicacearum</name>
    <dbReference type="NCBI Taxonomy" id="2580413"/>
    <lineage>
        <taxon>Bacteria</taxon>
        <taxon>Pseudomonadati</taxon>
        <taxon>Pseudomonadota</taxon>
        <taxon>Alphaproteobacteria</taxon>
        <taxon>Hyphomicrobiales</taxon>
        <taxon>Methylobacteriaceae</taxon>
        <taxon>Microvirga</taxon>
    </lineage>
</organism>
<reference evidence="2 3" key="1">
    <citation type="journal article" date="2019" name="Microorganisms">
        <title>Genome Insights into the Novel Species Microvirga brassicacearum, a Rapeseed Endophyte with Biotechnological Potential.</title>
        <authorList>
            <person name="Jimenez-Gomez A."/>
            <person name="Saati-Santamaria Z."/>
            <person name="Igual J.M."/>
            <person name="Rivas R."/>
            <person name="Mateos P.F."/>
            <person name="Garcia-Fraile P."/>
        </authorList>
    </citation>
    <scope>NUCLEOTIDE SEQUENCE [LARGE SCALE GENOMIC DNA]</scope>
    <source>
        <strain evidence="2 3">CDVBN77</strain>
    </source>
</reference>
<feature type="region of interest" description="Disordered" evidence="1">
    <location>
        <begin position="1"/>
        <end position="22"/>
    </location>
</feature>
<gene>
    <name evidence="2" type="ORF">FEZ63_18815</name>
</gene>
<comment type="caution">
    <text evidence="2">The sequence shown here is derived from an EMBL/GenBank/DDBJ whole genome shotgun (WGS) entry which is preliminary data.</text>
</comment>
<evidence type="ECO:0000256" key="1">
    <source>
        <dbReference type="SAM" id="MobiDB-lite"/>
    </source>
</evidence>
<protein>
    <submittedName>
        <fullName evidence="2">Uncharacterized protein</fullName>
    </submittedName>
</protein>